<dbReference type="EMBL" id="QLLK01000007">
    <property type="protein sequence ID" value="RAI88499.1"/>
    <property type="molecule type" value="Genomic_DNA"/>
</dbReference>
<keyword evidence="3" id="KW-1185">Reference proteome</keyword>
<proteinExistence type="predicted"/>
<evidence type="ECO:0000256" key="1">
    <source>
        <dbReference type="SAM" id="Phobius"/>
    </source>
</evidence>
<evidence type="ECO:0000313" key="2">
    <source>
        <dbReference type="EMBL" id="RAI88499.1"/>
    </source>
</evidence>
<keyword evidence="1" id="KW-0472">Membrane</keyword>
<organism evidence="2 3">
    <name type="scientific">Algoriphagus yeomjeoni</name>
    <dbReference type="NCBI Taxonomy" id="291403"/>
    <lineage>
        <taxon>Bacteria</taxon>
        <taxon>Pseudomonadati</taxon>
        <taxon>Bacteroidota</taxon>
        <taxon>Cytophagia</taxon>
        <taxon>Cytophagales</taxon>
        <taxon>Cyclobacteriaceae</taxon>
        <taxon>Algoriphagus</taxon>
    </lineage>
</organism>
<name>A0A327P8D7_9BACT</name>
<feature type="transmembrane region" description="Helical" evidence="1">
    <location>
        <begin position="64"/>
        <end position="87"/>
    </location>
</feature>
<sequence length="179" mass="20477">MSRSTLNRPESHNETPILENQEFRRVYKSLDQLILILLILVLPLFGMIYLYQSSGEITWDLPELPMFFGQLLSGAGIGLLLVQYFLFNKKVKAVFLTDDLLKKLKIYANATRERYLILFVIALICSAGLLFFGSAIFNVIFAVALFFFSVAKPTPERIKKVLKLNKEDAEIIRLASRPE</sequence>
<reference evidence="2 3" key="1">
    <citation type="submission" date="2018-06" db="EMBL/GenBank/DDBJ databases">
        <title>Genomic Encyclopedia of Archaeal and Bacterial Type Strains, Phase II (KMG-II): from individual species to whole genera.</title>
        <authorList>
            <person name="Goeker M."/>
        </authorList>
    </citation>
    <scope>NUCLEOTIDE SEQUENCE [LARGE SCALE GENOMIC DNA]</scope>
    <source>
        <strain evidence="2 3">DSM 23446</strain>
    </source>
</reference>
<protein>
    <submittedName>
        <fullName evidence="2">Uncharacterized protein</fullName>
    </submittedName>
</protein>
<feature type="transmembrane region" description="Helical" evidence="1">
    <location>
        <begin position="115"/>
        <end position="148"/>
    </location>
</feature>
<dbReference type="Proteomes" id="UP000249610">
    <property type="component" value="Unassembled WGS sequence"/>
</dbReference>
<dbReference type="AlphaFoldDB" id="A0A327P8D7"/>
<accession>A0A327P8D7</accession>
<keyword evidence="1" id="KW-0812">Transmembrane</keyword>
<gene>
    <name evidence="2" type="ORF">LV83_02799</name>
</gene>
<keyword evidence="1" id="KW-1133">Transmembrane helix</keyword>
<feature type="transmembrane region" description="Helical" evidence="1">
    <location>
        <begin position="33"/>
        <end position="52"/>
    </location>
</feature>
<comment type="caution">
    <text evidence="2">The sequence shown here is derived from an EMBL/GenBank/DDBJ whole genome shotgun (WGS) entry which is preliminary data.</text>
</comment>
<evidence type="ECO:0000313" key="3">
    <source>
        <dbReference type="Proteomes" id="UP000249610"/>
    </source>
</evidence>